<dbReference type="Proteomes" id="UP001499863">
    <property type="component" value="Unassembled WGS sequence"/>
</dbReference>
<feature type="transmembrane region" description="Helical" evidence="1">
    <location>
        <begin position="37"/>
        <end position="58"/>
    </location>
</feature>
<accession>A0ABP4ILV5</accession>
<gene>
    <name evidence="2" type="ORF">GCM10009639_26500</name>
</gene>
<organism evidence="2 3">
    <name type="scientific">Kitasatospora putterlickiae</name>
    <dbReference type="NCBI Taxonomy" id="221725"/>
    <lineage>
        <taxon>Bacteria</taxon>
        <taxon>Bacillati</taxon>
        <taxon>Actinomycetota</taxon>
        <taxon>Actinomycetes</taxon>
        <taxon>Kitasatosporales</taxon>
        <taxon>Streptomycetaceae</taxon>
        <taxon>Kitasatospora</taxon>
    </lineage>
</organism>
<protein>
    <submittedName>
        <fullName evidence="2">Uncharacterized protein</fullName>
    </submittedName>
</protein>
<keyword evidence="3" id="KW-1185">Reference proteome</keyword>
<evidence type="ECO:0000256" key="1">
    <source>
        <dbReference type="SAM" id="Phobius"/>
    </source>
</evidence>
<name>A0ABP4ILV5_9ACTN</name>
<keyword evidence="1" id="KW-1133">Transmembrane helix</keyword>
<reference evidence="3" key="1">
    <citation type="journal article" date="2019" name="Int. J. Syst. Evol. Microbiol.">
        <title>The Global Catalogue of Microorganisms (GCM) 10K type strain sequencing project: providing services to taxonomists for standard genome sequencing and annotation.</title>
        <authorList>
            <consortium name="The Broad Institute Genomics Platform"/>
            <consortium name="The Broad Institute Genome Sequencing Center for Infectious Disease"/>
            <person name="Wu L."/>
            <person name="Ma J."/>
        </authorList>
    </citation>
    <scope>NUCLEOTIDE SEQUENCE [LARGE SCALE GENOMIC DNA]</scope>
    <source>
        <strain evidence="3">JCM 12393</strain>
    </source>
</reference>
<proteinExistence type="predicted"/>
<sequence>MTTRITDSDLVQAALYGGLTLVLDVWLLARVGYDGRVVAALAALVAVGALVGVGLGRASARRGARARRTGPPVPQGGLRVLRSALTGGLYIHLALPAAALVDVVLRPEHLIGYLGGVF</sequence>
<keyword evidence="1" id="KW-0812">Transmembrane</keyword>
<dbReference type="EMBL" id="BAAAKJ010000133">
    <property type="protein sequence ID" value="GAA1393416.1"/>
    <property type="molecule type" value="Genomic_DNA"/>
</dbReference>
<comment type="caution">
    <text evidence="2">The sequence shown here is derived from an EMBL/GenBank/DDBJ whole genome shotgun (WGS) entry which is preliminary data.</text>
</comment>
<keyword evidence="1" id="KW-0472">Membrane</keyword>
<dbReference type="RefSeq" id="WP_344333559.1">
    <property type="nucleotide sequence ID" value="NZ_BAAAKJ010000133.1"/>
</dbReference>
<evidence type="ECO:0000313" key="3">
    <source>
        <dbReference type="Proteomes" id="UP001499863"/>
    </source>
</evidence>
<evidence type="ECO:0000313" key="2">
    <source>
        <dbReference type="EMBL" id="GAA1393416.1"/>
    </source>
</evidence>
<feature type="transmembrane region" description="Helical" evidence="1">
    <location>
        <begin position="12"/>
        <end position="31"/>
    </location>
</feature>